<dbReference type="InterPro" id="IPR013144">
    <property type="entry name" value="CRA_dom"/>
</dbReference>
<dbReference type="Proteomes" id="UP000009131">
    <property type="component" value="Unassembled WGS sequence"/>
</dbReference>
<evidence type="ECO:0000313" key="5">
    <source>
        <dbReference type="Proteomes" id="UP000009131"/>
    </source>
</evidence>
<feature type="region of interest" description="Disordered" evidence="1">
    <location>
        <begin position="257"/>
        <end position="297"/>
    </location>
</feature>
<dbReference type="Gene3D" id="2.60.120.920">
    <property type="match status" value="1"/>
</dbReference>
<feature type="compositionally biased region" description="Acidic residues" evidence="1">
    <location>
        <begin position="666"/>
        <end position="677"/>
    </location>
</feature>
<feature type="domain" description="B30.2/SPRY" evidence="2">
    <location>
        <begin position="317"/>
        <end position="506"/>
    </location>
</feature>
<evidence type="ECO:0000256" key="1">
    <source>
        <dbReference type="SAM" id="MobiDB-lite"/>
    </source>
</evidence>
<protein>
    <recommendedName>
        <fullName evidence="6">B30.2/SPRY domain-containing protein</fullName>
    </recommendedName>
</protein>
<dbReference type="PANTHER" id="PTHR12864">
    <property type="entry name" value="RAN BINDING PROTEIN 9-RELATED"/>
    <property type="match status" value="1"/>
</dbReference>
<dbReference type="InParanoid" id="G7EAF3"/>
<dbReference type="Pfam" id="PF10607">
    <property type="entry name" value="CTLH"/>
    <property type="match status" value="1"/>
</dbReference>
<dbReference type="HOGENOM" id="CLU_009129_3_0_1"/>
<feature type="compositionally biased region" description="Low complexity" evidence="1">
    <location>
        <begin position="691"/>
        <end position="704"/>
    </location>
</feature>
<dbReference type="PROSITE" id="PS50188">
    <property type="entry name" value="B302_SPRY"/>
    <property type="match status" value="1"/>
</dbReference>
<name>G7EAF3_MIXOS</name>
<proteinExistence type="predicted"/>
<dbReference type="InterPro" id="IPR050618">
    <property type="entry name" value="Ubq-SigPath_Reg"/>
</dbReference>
<keyword evidence="5" id="KW-1185">Reference proteome</keyword>
<dbReference type="FunCoup" id="G7EAF3">
    <property type="interactions" value="254"/>
</dbReference>
<dbReference type="EMBL" id="BABT02000240">
    <property type="protein sequence ID" value="GAA99813.1"/>
    <property type="molecule type" value="Genomic_DNA"/>
</dbReference>
<dbReference type="SMART" id="SM00449">
    <property type="entry name" value="SPRY"/>
    <property type="match status" value="1"/>
</dbReference>
<dbReference type="eggNOG" id="KOG1477">
    <property type="taxonomic scope" value="Eukaryota"/>
</dbReference>
<reference evidence="4 5" key="2">
    <citation type="journal article" date="2012" name="Open Biol.">
        <title>Characteristics of nucleosomes and linker DNA regions on the genome of the basidiomycete Mixia osmundae revealed by mono- and dinucleosome mapping.</title>
        <authorList>
            <person name="Nishida H."/>
            <person name="Kondo S."/>
            <person name="Matsumoto T."/>
            <person name="Suzuki Y."/>
            <person name="Yoshikawa H."/>
            <person name="Taylor T.D."/>
            <person name="Sugiyama J."/>
        </authorList>
    </citation>
    <scope>NUCLEOTIDE SEQUENCE [LARGE SCALE GENOMIC DNA]</scope>
    <source>
        <strain evidence="5">CBS 9802 / IAM 14324 / JCM 22182 / KY 12970</strain>
    </source>
</reference>
<gene>
    <name evidence="4" type="primary">Mo06516</name>
    <name evidence="4" type="ORF">E5Q_06516</name>
</gene>
<dbReference type="InterPro" id="IPR013320">
    <property type="entry name" value="ConA-like_dom_sf"/>
</dbReference>
<dbReference type="STRING" id="764103.G7EAF3"/>
<dbReference type="AlphaFoldDB" id="G7EAF3"/>
<dbReference type="InterPro" id="IPR003877">
    <property type="entry name" value="SPRY_dom"/>
</dbReference>
<feature type="region of interest" description="Disordered" evidence="1">
    <location>
        <begin position="99"/>
        <end position="213"/>
    </location>
</feature>
<dbReference type="InterPro" id="IPR035782">
    <property type="entry name" value="SPRY_RanBP9/10"/>
</dbReference>
<dbReference type="SMART" id="SM00668">
    <property type="entry name" value="CTLH"/>
    <property type="match status" value="1"/>
</dbReference>
<evidence type="ECO:0000259" key="3">
    <source>
        <dbReference type="PROSITE" id="PS50897"/>
    </source>
</evidence>
<comment type="caution">
    <text evidence="4">The sequence shown here is derived from an EMBL/GenBank/DDBJ whole genome shotgun (WGS) entry which is preliminary data.</text>
</comment>
<reference evidence="4 5" key="1">
    <citation type="journal article" date="2011" name="J. Gen. Appl. Microbiol.">
        <title>Draft genome sequencing of the enigmatic basidiomycete Mixia osmundae.</title>
        <authorList>
            <person name="Nishida H."/>
            <person name="Nagatsuka Y."/>
            <person name="Sugiyama J."/>
        </authorList>
    </citation>
    <scope>NUCLEOTIDE SEQUENCE [LARGE SCALE GENOMIC DNA]</scope>
    <source>
        <strain evidence="5">CBS 9802 / IAM 14324 / JCM 22182 / KY 12970</strain>
    </source>
</reference>
<dbReference type="InterPro" id="IPR006595">
    <property type="entry name" value="CTLH_C"/>
</dbReference>
<accession>G7EAF3</accession>
<evidence type="ECO:0008006" key="6">
    <source>
        <dbReference type="Google" id="ProtNLM"/>
    </source>
</evidence>
<dbReference type="Pfam" id="PF00622">
    <property type="entry name" value="SPRY"/>
    <property type="match status" value="1"/>
</dbReference>
<dbReference type="PROSITE" id="PS50897">
    <property type="entry name" value="CTLH"/>
    <property type="match status" value="1"/>
</dbReference>
<dbReference type="InterPro" id="IPR024964">
    <property type="entry name" value="CTLH/CRA"/>
</dbReference>
<dbReference type="SMART" id="SM00757">
    <property type="entry name" value="CRA"/>
    <property type="match status" value="1"/>
</dbReference>
<dbReference type="SUPFAM" id="SSF49899">
    <property type="entry name" value="Concanavalin A-like lectins/glucanases"/>
    <property type="match status" value="1"/>
</dbReference>
<feature type="region of interest" description="Disordered" evidence="1">
    <location>
        <begin position="665"/>
        <end position="711"/>
    </location>
</feature>
<feature type="compositionally biased region" description="Polar residues" evidence="1">
    <location>
        <begin position="181"/>
        <end position="208"/>
    </location>
</feature>
<evidence type="ECO:0000259" key="2">
    <source>
        <dbReference type="PROSITE" id="PS50188"/>
    </source>
</evidence>
<dbReference type="OrthoDB" id="25503at2759"/>
<dbReference type="InterPro" id="IPR001870">
    <property type="entry name" value="B30.2/SPRY"/>
</dbReference>
<evidence type="ECO:0000313" key="4">
    <source>
        <dbReference type="EMBL" id="GAA99813.1"/>
    </source>
</evidence>
<dbReference type="RefSeq" id="XP_014570927.1">
    <property type="nucleotide sequence ID" value="XM_014715441.1"/>
</dbReference>
<dbReference type="CDD" id="cd12909">
    <property type="entry name" value="SPRY_RanBP9_10"/>
    <property type="match status" value="1"/>
</dbReference>
<sequence length="827" mass="89461">MSDQPDEDSLRPLDWGAERLAAQQAIMEEEARTRAETSGTDALVRQTLLDVSQEHIPLASVRPRPSSDYEALFLQGAEQRRQLWAAQAAFSSRMHNVVPPEVRPTAAETVQPLGGAEESSSELQTESAIPWRRPSRTETLGSEPRAPTSADRHNLFTSPSRTWRPIVTGEEQRRVSMSIAGVTTTAPRPGSNTSSASPRSDSESNSRAPVSFEAMPSTAELSAVIRSLGKPPASPPTSHASVRFSVPKYLKQSQFYSQMTTVAPSSTTPRRPDSPEENMPTPESSSLGSRRSAVNLERLTRYPNNRQSNKMKKALLANYLANLAEGASSDWTINLPTCWDTEDKSGLISVSRDCLTVSFEGSGKNGDRDAAAIRANRPIPPQCGVFFWEAQIVSKGLSGYIGVGFSTLTVSLSRLPGWEADSYGYHGDDGNAFCSHGSGKKFGPQFTTGDVIGCGIDWALDTAFYTKNGVFIGYAFPGLDGHQLYPSVGMRTPGEVVRANFGQMPFVFDIESYIRKSKSQVNSSVLAYTLSSLPDATKTKPKTDREVIEDLIAAHLAHQGHLDTLRSFHEQRAHLRSFGTISGPPASVESGSALPISTDILGDAQKRKDVRTAILQGDIEAALSLIQAEYPVIFLDESTGPGILFKLRVRQFIETIIRANLSESPTADEDMLSDDASESGGSQNTAKLVTAPAKSARQQQKQRATSPETPAKLLDSALAQGRTLQADYGSDTRIETISTLQEAFSLIAYNSFDSLPEHLTQLVGSEARLALAKETNSAILLSQGMCKEPPIEAVYRQASACISHAGWAGSGQAALIDPAQEVLRPND</sequence>
<dbReference type="InterPro" id="IPR043136">
    <property type="entry name" value="B30.2/SPRY_sf"/>
</dbReference>
<organism evidence="4 5">
    <name type="scientific">Mixia osmundae (strain CBS 9802 / IAM 14324 / JCM 22182 / KY 12970)</name>
    <dbReference type="NCBI Taxonomy" id="764103"/>
    <lineage>
        <taxon>Eukaryota</taxon>
        <taxon>Fungi</taxon>
        <taxon>Dikarya</taxon>
        <taxon>Basidiomycota</taxon>
        <taxon>Pucciniomycotina</taxon>
        <taxon>Mixiomycetes</taxon>
        <taxon>Mixiales</taxon>
        <taxon>Mixiaceae</taxon>
        <taxon>Mixia</taxon>
    </lineage>
</organism>
<feature type="domain" description="CTLH" evidence="3">
    <location>
        <begin position="607"/>
        <end position="664"/>
    </location>
</feature>